<evidence type="ECO:0000259" key="2">
    <source>
        <dbReference type="Pfam" id="PF16220"/>
    </source>
</evidence>
<feature type="domain" description="FecR protein" evidence="1">
    <location>
        <begin position="130"/>
        <end position="225"/>
    </location>
</feature>
<dbReference type="Pfam" id="PF04773">
    <property type="entry name" value="FecR"/>
    <property type="match status" value="1"/>
</dbReference>
<dbReference type="PANTHER" id="PTHR30273:SF2">
    <property type="entry name" value="PROTEIN FECR"/>
    <property type="match status" value="1"/>
</dbReference>
<dbReference type="RefSeq" id="WP_150375853.1">
    <property type="nucleotide sequence ID" value="NZ_CP044067.1"/>
</dbReference>
<protein>
    <submittedName>
        <fullName evidence="3">FecR family protein</fullName>
    </submittedName>
</protein>
<dbReference type="Pfam" id="PF16220">
    <property type="entry name" value="DUF4880"/>
    <property type="match status" value="1"/>
</dbReference>
<dbReference type="Proteomes" id="UP000322822">
    <property type="component" value="Chromosome 2"/>
</dbReference>
<name>A0A5P2HBP0_9BURK</name>
<gene>
    <name evidence="3" type="ORF">FOB72_26545</name>
</gene>
<dbReference type="Gene3D" id="2.60.120.1440">
    <property type="match status" value="1"/>
</dbReference>
<sequence length="351" mass="38351">MKPYSYPAQSSWYQATADAASIPPAVAEQALEWLVALQDAAVSSEVVEAWQRWRAADPDHERAWRRIESVQGRLQPLATPATAGLARAALMPKASPGRRHAIKALAILAIAGGATWSAREQRGWRQWAADYRTGVGERRKLILSDGTSLMLNTSSAVDILFSATERRVRLISGEILITTAPDREAVPRPFLVETAFGTARALGTQYVMRHHAHDTGVAVYEGAVEIRPRDNPARKLVLQSGYSASYTAQTITVPDAASKAGMAWADGFIVARSMRLDDFIAELGRYSRAPLSCDPALRDVLVSGSFPLDDVSKVLDTLGTTLNVRQQVVSRFWGDDEIRLVPPAGKNFEKS</sequence>
<dbReference type="PANTHER" id="PTHR30273">
    <property type="entry name" value="PERIPLASMIC SIGNAL SENSOR AND SIGMA FACTOR ACTIVATOR FECR-RELATED"/>
    <property type="match status" value="1"/>
</dbReference>
<feature type="domain" description="FecR N-terminal" evidence="2">
    <location>
        <begin position="28"/>
        <end position="69"/>
    </location>
</feature>
<dbReference type="InterPro" id="IPR006860">
    <property type="entry name" value="FecR"/>
</dbReference>
<organism evidence="3 4">
    <name type="scientific">Cupriavidus pauculus</name>
    <dbReference type="NCBI Taxonomy" id="82633"/>
    <lineage>
        <taxon>Bacteria</taxon>
        <taxon>Pseudomonadati</taxon>
        <taxon>Pseudomonadota</taxon>
        <taxon>Betaproteobacteria</taxon>
        <taxon>Burkholderiales</taxon>
        <taxon>Burkholderiaceae</taxon>
        <taxon>Cupriavidus</taxon>
    </lineage>
</organism>
<dbReference type="PIRSF" id="PIRSF018266">
    <property type="entry name" value="FecR"/>
    <property type="match status" value="1"/>
</dbReference>
<dbReference type="EMBL" id="CP044067">
    <property type="protein sequence ID" value="QET05561.1"/>
    <property type="molecule type" value="Genomic_DNA"/>
</dbReference>
<proteinExistence type="predicted"/>
<dbReference type="OrthoDB" id="1100567at2"/>
<dbReference type="GO" id="GO:0016989">
    <property type="term" value="F:sigma factor antagonist activity"/>
    <property type="evidence" value="ECO:0007669"/>
    <property type="project" value="TreeGrafter"/>
</dbReference>
<evidence type="ECO:0000313" key="3">
    <source>
        <dbReference type="EMBL" id="QET05561.1"/>
    </source>
</evidence>
<reference evidence="3 4" key="1">
    <citation type="submission" date="2019-09" db="EMBL/GenBank/DDBJ databases">
        <title>FDA dAtabase for Regulatory Grade micrObial Sequences (FDA-ARGOS): Supporting development and validation of Infectious Disease Dx tests.</title>
        <authorList>
            <person name="Sciortino C."/>
            <person name="Tallon L."/>
            <person name="Sadzewicz L."/>
            <person name="Vavikolanu K."/>
            <person name="Mehta A."/>
            <person name="Aluvathingal J."/>
            <person name="Nadendla S."/>
            <person name="Nandy P."/>
            <person name="Geyer C."/>
            <person name="Yan Y."/>
            <person name="Sichtig H."/>
        </authorList>
    </citation>
    <scope>NUCLEOTIDE SEQUENCE [LARGE SCALE GENOMIC DNA]</scope>
    <source>
        <strain evidence="3 4">FDAARGOS_664</strain>
    </source>
</reference>
<dbReference type="InterPro" id="IPR012373">
    <property type="entry name" value="Ferrdict_sens_TM"/>
</dbReference>
<accession>A0A5P2HBP0</accession>
<dbReference type="InterPro" id="IPR032623">
    <property type="entry name" value="FecR_N"/>
</dbReference>
<evidence type="ECO:0000259" key="1">
    <source>
        <dbReference type="Pfam" id="PF04773"/>
    </source>
</evidence>
<dbReference type="AlphaFoldDB" id="A0A5P2HBP0"/>
<evidence type="ECO:0000313" key="4">
    <source>
        <dbReference type="Proteomes" id="UP000322822"/>
    </source>
</evidence>